<evidence type="ECO:0000256" key="4">
    <source>
        <dbReference type="ARBA" id="ARBA00023136"/>
    </source>
</evidence>
<evidence type="ECO:0000256" key="1">
    <source>
        <dbReference type="ARBA" id="ARBA00004141"/>
    </source>
</evidence>
<keyword evidence="9" id="KW-1185">Reference proteome</keyword>
<evidence type="ECO:0000313" key="9">
    <source>
        <dbReference type="Proteomes" id="UP000827721"/>
    </source>
</evidence>
<name>A0ABQ8HSC3_9ROSI</name>
<organism evidence="8 9">
    <name type="scientific">Xanthoceras sorbifolium</name>
    <dbReference type="NCBI Taxonomy" id="99658"/>
    <lineage>
        <taxon>Eukaryota</taxon>
        <taxon>Viridiplantae</taxon>
        <taxon>Streptophyta</taxon>
        <taxon>Embryophyta</taxon>
        <taxon>Tracheophyta</taxon>
        <taxon>Spermatophyta</taxon>
        <taxon>Magnoliopsida</taxon>
        <taxon>eudicotyledons</taxon>
        <taxon>Gunneridae</taxon>
        <taxon>Pentapetalae</taxon>
        <taxon>rosids</taxon>
        <taxon>malvids</taxon>
        <taxon>Sapindales</taxon>
        <taxon>Sapindaceae</taxon>
        <taxon>Xanthoceroideae</taxon>
        <taxon>Xanthoceras</taxon>
    </lineage>
</organism>
<evidence type="ECO:0000313" key="8">
    <source>
        <dbReference type="EMBL" id="KAH7567223.1"/>
    </source>
</evidence>
<dbReference type="EMBL" id="JAFEMO010000007">
    <property type="protein sequence ID" value="KAH7567223.1"/>
    <property type="molecule type" value="Genomic_DNA"/>
</dbReference>
<accession>A0ABQ8HSC3</accession>
<comment type="caution">
    <text evidence="8">The sequence shown here is derived from an EMBL/GenBank/DDBJ whole genome shotgun (WGS) entry which is preliminary data.</text>
</comment>
<gene>
    <name evidence="8" type="ORF">JRO89_XS07G0034200</name>
</gene>
<feature type="transmembrane region" description="Helical" evidence="6">
    <location>
        <begin position="162"/>
        <end position="184"/>
    </location>
</feature>
<dbReference type="PROSITE" id="PS50922">
    <property type="entry name" value="TLC"/>
    <property type="match status" value="1"/>
</dbReference>
<dbReference type="InterPro" id="IPR006634">
    <property type="entry name" value="TLC-dom"/>
</dbReference>
<evidence type="ECO:0000256" key="3">
    <source>
        <dbReference type="ARBA" id="ARBA00022989"/>
    </source>
</evidence>
<sequence>MEDYIVNLVLWGVILWTLAFIFIRKLFSKRSFEFCNRIVSIIHATLAVTMASLSVEDWSCPVCPMASKSSPRQMQTMAVSLAYLIYDLVCCLFDDERVDLDNTIHHLVSIVGLGAGIAYEKSGSELVAALWVAEISSPLLHWRELLKELGYRDTGLNLIADILFAAVFTIARMIAGPCLTIATLSVNNPFLIKAMAVGLQVVSAFWFYKIARMVKYKLTKWTSRKTI</sequence>
<protein>
    <recommendedName>
        <fullName evidence="7">TLC domain-containing protein</fullName>
    </recommendedName>
</protein>
<feature type="domain" description="TLC" evidence="7">
    <location>
        <begin position="29"/>
        <end position="219"/>
    </location>
</feature>
<feature type="transmembrane region" description="Helical" evidence="6">
    <location>
        <begin position="190"/>
        <end position="208"/>
    </location>
</feature>
<dbReference type="PANTHER" id="PTHR31898:SF1">
    <property type="entry name" value="TLC DOMAIN-CONTAINING PROTEIN 5"/>
    <property type="match status" value="1"/>
</dbReference>
<keyword evidence="4 5" id="KW-0472">Membrane</keyword>
<evidence type="ECO:0000256" key="6">
    <source>
        <dbReference type="SAM" id="Phobius"/>
    </source>
</evidence>
<dbReference type="Pfam" id="PF03798">
    <property type="entry name" value="TRAM_LAG1_CLN8"/>
    <property type="match status" value="1"/>
</dbReference>
<evidence type="ECO:0000256" key="5">
    <source>
        <dbReference type="PROSITE-ProRule" id="PRU00205"/>
    </source>
</evidence>
<feature type="transmembrane region" description="Helical" evidence="6">
    <location>
        <begin position="6"/>
        <end position="23"/>
    </location>
</feature>
<evidence type="ECO:0000256" key="2">
    <source>
        <dbReference type="ARBA" id="ARBA00022692"/>
    </source>
</evidence>
<reference evidence="8 9" key="1">
    <citation type="submission" date="2021-02" db="EMBL/GenBank/DDBJ databases">
        <title>Plant Genome Project.</title>
        <authorList>
            <person name="Zhang R.-G."/>
        </authorList>
    </citation>
    <scope>NUCLEOTIDE SEQUENCE [LARGE SCALE GENOMIC DNA]</scope>
    <source>
        <tissue evidence="8">Leaves</tissue>
    </source>
</reference>
<evidence type="ECO:0000259" key="7">
    <source>
        <dbReference type="PROSITE" id="PS50922"/>
    </source>
</evidence>
<comment type="subcellular location">
    <subcellularLocation>
        <location evidence="1">Membrane</location>
        <topology evidence="1">Multi-pass membrane protein</topology>
    </subcellularLocation>
</comment>
<dbReference type="SMART" id="SM00724">
    <property type="entry name" value="TLC"/>
    <property type="match status" value="1"/>
</dbReference>
<dbReference type="InterPro" id="IPR042512">
    <property type="entry name" value="TLCD5"/>
</dbReference>
<keyword evidence="2 5" id="KW-0812">Transmembrane</keyword>
<dbReference type="Proteomes" id="UP000827721">
    <property type="component" value="Unassembled WGS sequence"/>
</dbReference>
<dbReference type="PANTHER" id="PTHR31898">
    <property type="entry name" value="TRANSMEMBRANE PROTEIN 136"/>
    <property type="match status" value="1"/>
</dbReference>
<keyword evidence="3 6" id="KW-1133">Transmembrane helix</keyword>
<proteinExistence type="predicted"/>